<accession>A0A1I0RV66</accession>
<dbReference type="Pfam" id="PF12833">
    <property type="entry name" value="HTH_18"/>
    <property type="match status" value="1"/>
</dbReference>
<keyword evidence="2 5" id="KW-0238">DNA-binding</keyword>
<dbReference type="EMBL" id="FOJG01000001">
    <property type="protein sequence ID" value="SEW45198.1"/>
    <property type="molecule type" value="Genomic_DNA"/>
</dbReference>
<dbReference type="Proteomes" id="UP000199310">
    <property type="component" value="Unassembled WGS sequence"/>
</dbReference>
<protein>
    <submittedName>
        <fullName evidence="5">AraC-type DNA-binding protein</fullName>
    </submittedName>
</protein>
<dbReference type="OrthoDB" id="1096411at2"/>
<evidence type="ECO:0000256" key="1">
    <source>
        <dbReference type="ARBA" id="ARBA00023015"/>
    </source>
</evidence>
<keyword evidence="3" id="KW-0804">Transcription</keyword>
<evidence type="ECO:0000313" key="6">
    <source>
        <dbReference type="Proteomes" id="UP000199310"/>
    </source>
</evidence>
<feature type="domain" description="HTH araC/xylS-type" evidence="4">
    <location>
        <begin position="199"/>
        <end position="297"/>
    </location>
</feature>
<dbReference type="InterPro" id="IPR003313">
    <property type="entry name" value="AraC-bd"/>
</dbReference>
<dbReference type="STRING" id="29529.SAMN04488122_3433"/>
<dbReference type="Pfam" id="PF02311">
    <property type="entry name" value="AraC_binding"/>
    <property type="match status" value="1"/>
</dbReference>
<gene>
    <name evidence="5" type="ORF">SAMN04488122_3433</name>
</gene>
<proteinExistence type="predicted"/>
<dbReference type="InterPro" id="IPR020449">
    <property type="entry name" value="Tscrpt_reg_AraC-type_HTH"/>
</dbReference>
<dbReference type="InterPro" id="IPR037923">
    <property type="entry name" value="HTH-like"/>
</dbReference>
<dbReference type="PANTHER" id="PTHR43280">
    <property type="entry name" value="ARAC-FAMILY TRANSCRIPTIONAL REGULATOR"/>
    <property type="match status" value="1"/>
</dbReference>
<dbReference type="Gene3D" id="2.60.120.10">
    <property type="entry name" value="Jelly Rolls"/>
    <property type="match status" value="1"/>
</dbReference>
<dbReference type="SUPFAM" id="SSF46689">
    <property type="entry name" value="Homeodomain-like"/>
    <property type="match status" value="1"/>
</dbReference>
<sequence length="299" mass="34916">MSKEKANVINEYHLHKEKPQQLQFAIHDLGSYLRKNQADTTKPHIHSYYQIIWFQSGKGTHFVDFKAYDVLENAIFFIAPNQVHYFDQHTDYEGVLIHFNESFLVQKDTEIDFFLKCSLFNNPYQTPSCCIGKGIEPILGEYIQQINAELAEDTAFGKEELLRTYLKSFLIQVQRRKNEYDKIQGKAPFLVDEKRLQLIHFVNLISENYKKGLTVAEYAAIMHVSPRTLTDLTHQQLNKTPLQMIQERIILEAKRFLLHSSLNVNQVGYRLGFDDPSYFVKYFKKHAGISPSGFRKTVQ</sequence>
<evidence type="ECO:0000256" key="3">
    <source>
        <dbReference type="ARBA" id="ARBA00023163"/>
    </source>
</evidence>
<dbReference type="GO" id="GO:0043565">
    <property type="term" value="F:sequence-specific DNA binding"/>
    <property type="evidence" value="ECO:0007669"/>
    <property type="project" value="InterPro"/>
</dbReference>
<dbReference type="SMART" id="SM00342">
    <property type="entry name" value="HTH_ARAC"/>
    <property type="match status" value="1"/>
</dbReference>
<dbReference type="GO" id="GO:0003700">
    <property type="term" value="F:DNA-binding transcription factor activity"/>
    <property type="evidence" value="ECO:0007669"/>
    <property type="project" value="InterPro"/>
</dbReference>
<name>A0A1I0RV66_9BACT</name>
<dbReference type="InterPro" id="IPR009057">
    <property type="entry name" value="Homeodomain-like_sf"/>
</dbReference>
<dbReference type="PRINTS" id="PR00032">
    <property type="entry name" value="HTHARAC"/>
</dbReference>
<dbReference type="PANTHER" id="PTHR43280:SF32">
    <property type="entry name" value="TRANSCRIPTIONAL REGULATORY PROTEIN"/>
    <property type="match status" value="1"/>
</dbReference>
<dbReference type="InterPro" id="IPR018060">
    <property type="entry name" value="HTH_AraC"/>
</dbReference>
<dbReference type="Gene3D" id="1.10.10.60">
    <property type="entry name" value="Homeodomain-like"/>
    <property type="match status" value="1"/>
</dbReference>
<evidence type="ECO:0000313" key="5">
    <source>
        <dbReference type="EMBL" id="SEW45198.1"/>
    </source>
</evidence>
<organism evidence="5 6">
    <name type="scientific">Chitinophaga arvensicola</name>
    <dbReference type="NCBI Taxonomy" id="29529"/>
    <lineage>
        <taxon>Bacteria</taxon>
        <taxon>Pseudomonadati</taxon>
        <taxon>Bacteroidota</taxon>
        <taxon>Chitinophagia</taxon>
        <taxon>Chitinophagales</taxon>
        <taxon>Chitinophagaceae</taxon>
        <taxon>Chitinophaga</taxon>
    </lineage>
</organism>
<dbReference type="SUPFAM" id="SSF51215">
    <property type="entry name" value="Regulatory protein AraC"/>
    <property type="match status" value="1"/>
</dbReference>
<dbReference type="AlphaFoldDB" id="A0A1I0RV66"/>
<dbReference type="RefSeq" id="WP_089896671.1">
    <property type="nucleotide sequence ID" value="NZ_FOJG01000001.1"/>
</dbReference>
<evidence type="ECO:0000256" key="2">
    <source>
        <dbReference type="ARBA" id="ARBA00023125"/>
    </source>
</evidence>
<dbReference type="PROSITE" id="PS01124">
    <property type="entry name" value="HTH_ARAC_FAMILY_2"/>
    <property type="match status" value="1"/>
</dbReference>
<reference evidence="6" key="1">
    <citation type="submission" date="2016-10" db="EMBL/GenBank/DDBJ databases">
        <authorList>
            <person name="Varghese N."/>
            <person name="Submissions S."/>
        </authorList>
    </citation>
    <scope>NUCLEOTIDE SEQUENCE [LARGE SCALE GENOMIC DNA]</scope>
    <source>
        <strain evidence="6">DSM 3695</strain>
    </source>
</reference>
<keyword evidence="6" id="KW-1185">Reference proteome</keyword>
<keyword evidence="1" id="KW-0805">Transcription regulation</keyword>
<evidence type="ECO:0000259" key="4">
    <source>
        <dbReference type="PROSITE" id="PS01124"/>
    </source>
</evidence>
<dbReference type="InterPro" id="IPR014710">
    <property type="entry name" value="RmlC-like_jellyroll"/>
</dbReference>